<sequence length="243" mass="28306">MTHNSYISGAEKSTEDILIYSNTNNLLSRYLAFRDIPFLLNKYVKGKNVLDFGCGLGYSTEFIHNLNYNVTGVDIDQEMLKQSKINFPHIHFHKINNNMSFIESNSFDLIFSSFVLFEISSAEKMVNYFKEWKRLLKENGAIIAITGSEYAYMISKNFLLYNNKYPENENLKSGKIVKALDNNAKIEFSAYYWTENDYKQCVKESGLHLKKFYYPLGKKEEPFQWQDELSSSPYLILVATKNN</sequence>
<evidence type="ECO:0000313" key="5">
    <source>
        <dbReference type="Proteomes" id="UP000184731"/>
    </source>
</evidence>
<evidence type="ECO:0000313" key="4">
    <source>
        <dbReference type="EMBL" id="APJ03683.1"/>
    </source>
</evidence>
<name>A0A1L4D0E5_9BACT</name>
<feature type="domain" description="Methyltransferase" evidence="3">
    <location>
        <begin position="49"/>
        <end position="140"/>
    </location>
</feature>
<gene>
    <name evidence="4" type="ORF">AXG55_07100</name>
</gene>
<evidence type="ECO:0000259" key="3">
    <source>
        <dbReference type="Pfam" id="PF13649"/>
    </source>
</evidence>
<dbReference type="EMBL" id="CP017834">
    <property type="protein sequence ID" value="APJ03683.1"/>
    <property type="molecule type" value="Genomic_DNA"/>
</dbReference>
<dbReference type="InterPro" id="IPR029063">
    <property type="entry name" value="SAM-dependent_MTases_sf"/>
</dbReference>
<dbReference type="AlphaFoldDB" id="A0A1L4D0E5"/>
<proteinExistence type="predicted"/>
<accession>A0A1L4D0E5</accession>
<reference evidence="4 5" key="1">
    <citation type="submission" date="2016-10" db="EMBL/GenBank/DDBJ databases">
        <title>Silvanigrella aquatica sp. nov., isolated from a freshwater lake located in the Black Forest, Germany, description of Silvanigrellaceae fam. nov., Silvanigrellales ord. nov., reclassification of the order Bdellovibrionales in the class Oligoflexia, reclassification of the families Bacteriovoracaceae and Halobacteriovoraceae in the new order Bacteriovoracales ord. nov., and reclassification of the family Pseudobacteriovoracaceae in the order Oligoflexiales.</title>
        <authorList>
            <person name="Hahn M.W."/>
            <person name="Schmidt J."/>
            <person name="Koll U."/>
            <person name="Rohde M."/>
            <person name="Verbag S."/>
            <person name="Pitt A."/>
            <person name="Nakai R."/>
            <person name="Naganuma T."/>
            <person name="Lang E."/>
        </authorList>
    </citation>
    <scope>NUCLEOTIDE SEQUENCE [LARGE SCALE GENOMIC DNA]</scope>
    <source>
        <strain evidence="4 5">MWH-Nonnen-W8red</strain>
    </source>
</reference>
<keyword evidence="5" id="KW-1185">Reference proteome</keyword>
<dbReference type="RefSeq" id="WP_148697424.1">
    <property type="nucleotide sequence ID" value="NZ_CP017834.1"/>
</dbReference>
<dbReference type="Pfam" id="PF13649">
    <property type="entry name" value="Methyltransf_25"/>
    <property type="match status" value="1"/>
</dbReference>
<dbReference type="GO" id="GO:0032259">
    <property type="term" value="P:methylation"/>
    <property type="evidence" value="ECO:0007669"/>
    <property type="project" value="UniProtKB-KW"/>
</dbReference>
<keyword evidence="2" id="KW-0808">Transferase</keyword>
<evidence type="ECO:0000256" key="2">
    <source>
        <dbReference type="ARBA" id="ARBA00022679"/>
    </source>
</evidence>
<dbReference type="CDD" id="cd02440">
    <property type="entry name" value="AdoMet_MTases"/>
    <property type="match status" value="1"/>
</dbReference>
<dbReference type="PANTHER" id="PTHR43861:SF1">
    <property type="entry name" value="TRANS-ACONITATE 2-METHYLTRANSFERASE"/>
    <property type="match status" value="1"/>
</dbReference>
<dbReference type="STRING" id="1915309.AXG55_07100"/>
<keyword evidence="1" id="KW-0489">Methyltransferase</keyword>
<dbReference type="PANTHER" id="PTHR43861">
    <property type="entry name" value="TRANS-ACONITATE 2-METHYLTRANSFERASE-RELATED"/>
    <property type="match status" value="1"/>
</dbReference>
<dbReference type="Gene3D" id="3.40.50.150">
    <property type="entry name" value="Vaccinia Virus protein VP39"/>
    <property type="match status" value="1"/>
</dbReference>
<dbReference type="OrthoDB" id="9760689at2"/>
<dbReference type="InterPro" id="IPR041698">
    <property type="entry name" value="Methyltransf_25"/>
</dbReference>
<dbReference type="Proteomes" id="UP000184731">
    <property type="component" value="Chromosome"/>
</dbReference>
<organism evidence="4 5">
    <name type="scientific">Silvanigrella aquatica</name>
    <dbReference type="NCBI Taxonomy" id="1915309"/>
    <lineage>
        <taxon>Bacteria</taxon>
        <taxon>Pseudomonadati</taxon>
        <taxon>Bdellovibrionota</taxon>
        <taxon>Oligoflexia</taxon>
        <taxon>Silvanigrellales</taxon>
        <taxon>Silvanigrellaceae</taxon>
        <taxon>Silvanigrella</taxon>
    </lineage>
</organism>
<dbReference type="GO" id="GO:0008168">
    <property type="term" value="F:methyltransferase activity"/>
    <property type="evidence" value="ECO:0007669"/>
    <property type="project" value="UniProtKB-KW"/>
</dbReference>
<evidence type="ECO:0000256" key="1">
    <source>
        <dbReference type="ARBA" id="ARBA00022603"/>
    </source>
</evidence>
<dbReference type="SUPFAM" id="SSF53335">
    <property type="entry name" value="S-adenosyl-L-methionine-dependent methyltransferases"/>
    <property type="match status" value="1"/>
</dbReference>
<protein>
    <recommendedName>
        <fullName evidence="3">Methyltransferase domain-containing protein</fullName>
    </recommendedName>
</protein>
<dbReference type="KEGG" id="saqi:AXG55_07100"/>